<dbReference type="GO" id="GO:0008817">
    <property type="term" value="F:corrinoid adenosyltransferase activity"/>
    <property type="evidence" value="ECO:0007669"/>
    <property type="project" value="InterPro"/>
</dbReference>
<dbReference type="InterPro" id="IPR003724">
    <property type="entry name" value="CblAdoTrfase_CobA"/>
</dbReference>
<evidence type="ECO:0000313" key="1">
    <source>
        <dbReference type="EMBL" id="OGE64075.1"/>
    </source>
</evidence>
<proteinExistence type="predicted"/>
<keyword evidence="1" id="KW-0808">Transferase</keyword>
<accession>A0A1F5MFE9</accession>
<organism evidence="1 2">
    <name type="scientific">Candidatus Daviesbacteria bacterium RIFCSPLOWO2_02_FULL_36_8</name>
    <dbReference type="NCBI Taxonomy" id="1797793"/>
    <lineage>
        <taxon>Bacteria</taxon>
        <taxon>Candidatus Daviesiibacteriota</taxon>
    </lineage>
</organism>
<dbReference type="Proteomes" id="UP000183317">
    <property type="component" value="Unassembled WGS sequence"/>
</dbReference>
<sequence>MNSEKGLVILYTGEGKGKTTAALGLVLRAVGYKKKCLIIQFGKTWFTGELVGIKKLSPLVKIIQGGKGFLDILGSKIPMSIHKKAAGEAYELLYKEALSDKWDVVVADEIVGSVAAGVLSLSKVLKLIKDKPSRLDLVLTGHHAKKKLMDKADLVTEMKEVKHPFQKGILAKKAIDF</sequence>
<evidence type="ECO:0000313" key="2">
    <source>
        <dbReference type="Proteomes" id="UP000183317"/>
    </source>
</evidence>
<dbReference type="GO" id="GO:0005524">
    <property type="term" value="F:ATP binding"/>
    <property type="evidence" value="ECO:0007669"/>
    <property type="project" value="InterPro"/>
</dbReference>
<dbReference type="SUPFAM" id="SSF52540">
    <property type="entry name" value="P-loop containing nucleoside triphosphate hydrolases"/>
    <property type="match status" value="1"/>
</dbReference>
<dbReference type="PIRSF" id="PIRSF015617">
    <property type="entry name" value="Adensltrnsf_CobA"/>
    <property type="match status" value="1"/>
</dbReference>
<dbReference type="PANTHER" id="PTHR46638:SF1">
    <property type="entry name" value="CORRINOID ADENOSYLTRANSFERASE"/>
    <property type="match status" value="1"/>
</dbReference>
<reference evidence="1 2" key="1">
    <citation type="journal article" date="2016" name="Nat. Commun.">
        <title>Thousands of microbial genomes shed light on interconnected biogeochemical processes in an aquifer system.</title>
        <authorList>
            <person name="Anantharaman K."/>
            <person name="Brown C.T."/>
            <person name="Hug L.A."/>
            <person name="Sharon I."/>
            <person name="Castelle C.J."/>
            <person name="Probst A.J."/>
            <person name="Thomas B.C."/>
            <person name="Singh A."/>
            <person name="Wilkins M.J."/>
            <person name="Karaoz U."/>
            <person name="Brodie E.L."/>
            <person name="Williams K.H."/>
            <person name="Hubbard S.S."/>
            <person name="Banfield J.F."/>
        </authorList>
    </citation>
    <scope>NUCLEOTIDE SEQUENCE [LARGE SCALE GENOMIC DNA]</scope>
</reference>
<dbReference type="PANTHER" id="PTHR46638">
    <property type="entry name" value="CORRINOID ADENOSYLTRANSFERASE"/>
    <property type="match status" value="1"/>
</dbReference>
<dbReference type="Gene3D" id="3.40.50.300">
    <property type="entry name" value="P-loop containing nucleotide triphosphate hydrolases"/>
    <property type="match status" value="1"/>
</dbReference>
<dbReference type="Pfam" id="PF02572">
    <property type="entry name" value="CobA_CobO_BtuR"/>
    <property type="match status" value="1"/>
</dbReference>
<comment type="caution">
    <text evidence="1">The sequence shown here is derived from an EMBL/GenBank/DDBJ whole genome shotgun (WGS) entry which is preliminary data.</text>
</comment>
<dbReference type="InterPro" id="IPR027417">
    <property type="entry name" value="P-loop_NTPase"/>
</dbReference>
<dbReference type="AlphaFoldDB" id="A0A1F5MFE9"/>
<name>A0A1F5MFE9_9BACT</name>
<dbReference type="GO" id="GO:0009236">
    <property type="term" value="P:cobalamin biosynthetic process"/>
    <property type="evidence" value="ECO:0007669"/>
    <property type="project" value="InterPro"/>
</dbReference>
<gene>
    <name evidence="1" type="ORF">A3J13_01085</name>
</gene>
<protein>
    <submittedName>
        <fullName evidence="1">Cob(I)yrinic acid a,c-diamide adenosyltransferase</fullName>
    </submittedName>
</protein>
<dbReference type="EMBL" id="MFDU01000048">
    <property type="protein sequence ID" value="OGE64075.1"/>
    <property type="molecule type" value="Genomic_DNA"/>
</dbReference>